<dbReference type="Proteomes" id="UP000076584">
    <property type="component" value="Unassembled WGS sequence"/>
</dbReference>
<organism evidence="1 2">
    <name type="scientific">Colletotrichum incanum</name>
    <name type="common">Soybean anthracnose fungus</name>
    <dbReference type="NCBI Taxonomy" id="1573173"/>
    <lineage>
        <taxon>Eukaryota</taxon>
        <taxon>Fungi</taxon>
        <taxon>Dikarya</taxon>
        <taxon>Ascomycota</taxon>
        <taxon>Pezizomycotina</taxon>
        <taxon>Sordariomycetes</taxon>
        <taxon>Hypocreomycetidae</taxon>
        <taxon>Glomerellales</taxon>
        <taxon>Glomerellaceae</taxon>
        <taxon>Colletotrichum</taxon>
        <taxon>Colletotrichum spaethianum species complex</taxon>
    </lineage>
</organism>
<accession>A0A161WFA7</accession>
<evidence type="ECO:0000313" key="2">
    <source>
        <dbReference type="Proteomes" id="UP000076584"/>
    </source>
</evidence>
<protein>
    <submittedName>
        <fullName evidence="1">Uncharacterized protein</fullName>
    </submittedName>
</protein>
<evidence type="ECO:0000313" key="1">
    <source>
        <dbReference type="EMBL" id="KZL83148.1"/>
    </source>
</evidence>
<dbReference type="STRING" id="1573173.A0A161WFA7"/>
<dbReference type="AlphaFoldDB" id="A0A161WFA7"/>
<reference evidence="1 2" key="1">
    <citation type="submission" date="2015-06" db="EMBL/GenBank/DDBJ databases">
        <title>Survival trade-offs in plant roots during colonization by closely related pathogenic and mutualistic fungi.</title>
        <authorList>
            <person name="Hacquard S."/>
            <person name="Kracher B."/>
            <person name="Hiruma K."/>
            <person name="Weinman A."/>
            <person name="Muench P."/>
            <person name="Garrido Oter R."/>
            <person name="Ver Loren van Themaat E."/>
            <person name="Dallerey J.-F."/>
            <person name="Damm U."/>
            <person name="Henrissat B."/>
            <person name="Lespinet O."/>
            <person name="Thon M."/>
            <person name="Kemen E."/>
            <person name="McHardy A.C."/>
            <person name="Schulze-Lefert P."/>
            <person name="O'Connell R.J."/>
        </authorList>
    </citation>
    <scope>NUCLEOTIDE SEQUENCE [LARGE SCALE GENOMIC DNA]</scope>
    <source>
        <strain evidence="1 2">MAFF 238704</strain>
    </source>
</reference>
<keyword evidence="2" id="KW-1185">Reference proteome</keyword>
<name>A0A161WFA7_COLIC</name>
<comment type="caution">
    <text evidence="1">The sequence shown here is derived from an EMBL/GenBank/DDBJ whole genome shotgun (WGS) entry which is preliminary data.</text>
</comment>
<dbReference type="EMBL" id="LFIW01001209">
    <property type="protein sequence ID" value="KZL83148.1"/>
    <property type="molecule type" value="Genomic_DNA"/>
</dbReference>
<gene>
    <name evidence="1" type="ORF">CI238_06516</name>
</gene>
<sequence>MKNAVEKAPDHLSSSSSLDLEQRLPSTNYQPGLYSWPKCFCSRREISRSWENSPWIRAVWRFANEVADDLEDEEDLLFFLKSEENWVPDRHHLDAILNLFRGETLKKLRDGNNSIPNDKIALLIDGNYSDEGIRLRPFLGGLSAKQLFDELIKKVVLCIEEDFNKVKATEGPETFSLEFSLPFRAWRTMNRSKHDSRIRNTDEEPLRLSRDVTFLRTLANDHSRTALVDVVYSSQISCIITGFDEHRWTAIVLVETWFEDNTLDDPTPDEIIRYETDFNDGMLLDPLVRGKDDSTRTTWLPRCYFIRIMEVRLRQVYLEWKTLQTELSRIIRAIVSR</sequence>
<proteinExistence type="predicted"/>